<gene>
    <name evidence="2" type="ORF">SAMN05444370_13312</name>
</gene>
<feature type="transmembrane region" description="Helical" evidence="1">
    <location>
        <begin position="6"/>
        <end position="27"/>
    </location>
</feature>
<evidence type="ECO:0000313" key="2">
    <source>
        <dbReference type="EMBL" id="SEB03056.1"/>
    </source>
</evidence>
<name>A0A1H4G086_9RHOB</name>
<dbReference type="RefSeq" id="WP_175479040.1">
    <property type="nucleotide sequence ID" value="NZ_FNQM01000033.1"/>
</dbReference>
<organism evidence="2 3">
    <name type="scientific">Rubrimonas cliftonensis</name>
    <dbReference type="NCBI Taxonomy" id="89524"/>
    <lineage>
        <taxon>Bacteria</taxon>
        <taxon>Pseudomonadati</taxon>
        <taxon>Pseudomonadota</taxon>
        <taxon>Alphaproteobacteria</taxon>
        <taxon>Rhodobacterales</taxon>
        <taxon>Paracoccaceae</taxon>
        <taxon>Rubrimonas</taxon>
    </lineage>
</organism>
<evidence type="ECO:0000256" key="1">
    <source>
        <dbReference type="SAM" id="Phobius"/>
    </source>
</evidence>
<accession>A0A1H4G086</accession>
<keyword evidence="1" id="KW-0472">Membrane</keyword>
<dbReference type="AlphaFoldDB" id="A0A1H4G086"/>
<dbReference type="EMBL" id="FNQM01000033">
    <property type="protein sequence ID" value="SEB03056.1"/>
    <property type="molecule type" value="Genomic_DNA"/>
</dbReference>
<proteinExistence type="predicted"/>
<evidence type="ECO:0008006" key="4">
    <source>
        <dbReference type="Google" id="ProtNLM"/>
    </source>
</evidence>
<evidence type="ECO:0000313" key="3">
    <source>
        <dbReference type="Proteomes" id="UP000198703"/>
    </source>
</evidence>
<sequence length="53" mass="5562">MAEWIWVAVAAWICMNFMILGCTMLTAKRRAALDGGEAADPLPKNAGPRGGGA</sequence>
<protein>
    <recommendedName>
        <fullName evidence="4">Heme exporter protein D</fullName>
    </recommendedName>
</protein>
<keyword evidence="1" id="KW-1133">Transmembrane helix</keyword>
<keyword evidence="3" id="KW-1185">Reference proteome</keyword>
<reference evidence="2 3" key="1">
    <citation type="submission" date="2016-10" db="EMBL/GenBank/DDBJ databases">
        <authorList>
            <person name="de Groot N.N."/>
        </authorList>
    </citation>
    <scope>NUCLEOTIDE SEQUENCE [LARGE SCALE GENOMIC DNA]</scope>
    <source>
        <strain evidence="2 3">DSM 15345</strain>
    </source>
</reference>
<dbReference type="Proteomes" id="UP000198703">
    <property type="component" value="Unassembled WGS sequence"/>
</dbReference>
<keyword evidence="1" id="KW-0812">Transmembrane</keyword>